<dbReference type="Pfam" id="PF05942">
    <property type="entry name" value="PaREP1"/>
    <property type="match status" value="1"/>
</dbReference>
<dbReference type="STRING" id="999630.TUZN_1130"/>
<proteinExistence type="predicted"/>
<reference key="2">
    <citation type="submission" date="2011-03" db="EMBL/GenBank/DDBJ databases">
        <title>Complete genome sequence of the thermoacidophilic crenarchaeon Thermoproteus uzoniensis 768-20.</title>
        <authorList>
            <person name="Mardanov A.V."/>
            <person name="Gumerov V.M."/>
            <person name="Beletsky A.V."/>
            <person name="Prokofeva M.I."/>
            <person name="Bonch-Osmolovskaya E.A."/>
            <person name="Ravin N.V."/>
            <person name="Skryabin K.G."/>
        </authorList>
    </citation>
    <scope>NUCLEOTIDE SEQUENCE</scope>
    <source>
        <strain>768-20</strain>
    </source>
</reference>
<dbReference type="OrthoDB" id="27131at2157"/>
<evidence type="ECO:0000313" key="1">
    <source>
        <dbReference type="EMBL" id="AEA12610.1"/>
    </source>
</evidence>
<accession>F2L0C8</accession>
<dbReference type="eggNOG" id="arCOG03709">
    <property type="taxonomic scope" value="Archaea"/>
</dbReference>
<dbReference type="InterPro" id="IPR010268">
    <property type="entry name" value="PaREP1"/>
</dbReference>
<dbReference type="KEGG" id="tuz:TUZN_1130"/>
<dbReference type="AlphaFoldDB" id="F2L0C8"/>
<sequence>MELSKPWRDPGGYRRGRLLEAKYEAELALRFLEQGLYRNAAGKAFQAWKAFLAAVAVDHVGLLAERFRGTRTTREGRRVRLADFIAAFMPTGYMLAAAAVLEEASGLKLADLTNVALNLHEFQYNGLDKSGTFSRYPSLELVEADVKRLANAVLELVSKLEG</sequence>
<organism evidence="1 2">
    <name type="scientific">Thermoproteus uzoniensis (strain 768-20)</name>
    <dbReference type="NCBI Taxonomy" id="999630"/>
    <lineage>
        <taxon>Archaea</taxon>
        <taxon>Thermoproteota</taxon>
        <taxon>Thermoprotei</taxon>
        <taxon>Thermoproteales</taxon>
        <taxon>Thermoproteaceae</taxon>
        <taxon>Thermoproteus</taxon>
    </lineage>
</organism>
<dbReference type="HOGENOM" id="CLU_118419_1_0_2"/>
<reference evidence="1 2" key="1">
    <citation type="journal article" date="2011" name="J. Bacteriol.">
        <title>Complete genome sequence of the thermoacidophilic crenarchaeon Thermoproteus uzoniensis 768-20.</title>
        <authorList>
            <person name="Mardanov A.V."/>
            <person name="Gumerov V.M."/>
            <person name="Beletsky A.V."/>
            <person name="Prokofeva M.I."/>
            <person name="Bonch-Osmolovskaya E.A."/>
            <person name="Ravin N.V."/>
            <person name="Skryabin K.G."/>
        </authorList>
    </citation>
    <scope>NUCLEOTIDE SEQUENCE [LARGE SCALE GENOMIC DNA]</scope>
    <source>
        <strain evidence="1 2">768-20</strain>
    </source>
</reference>
<dbReference type="Proteomes" id="UP000008138">
    <property type="component" value="Chromosome"/>
</dbReference>
<protein>
    <submittedName>
        <fullName evidence="1">PaREP1 domain containing protein</fullName>
    </submittedName>
</protein>
<evidence type="ECO:0000313" key="2">
    <source>
        <dbReference type="Proteomes" id="UP000008138"/>
    </source>
</evidence>
<gene>
    <name evidence="1" type="ordered locus">TUZN_1130</name>
</gene>
<dbReference type="RefSeq" id="WP_013679946.1">
    <property type="nucleotide sequence ID" value="NC_015315.1"/>
</dbReference>
<dbReference type="GeneID" id="10360659"/>
<dbReference type="EMBL" id="CP002590">
    <property type="protein sequence ID" value="AEA12610.1"/>
    <property type="molecule type" value="Genomic_DNA"/>
</dbReference>
<name>F2L0C8_THEU7</name>
<keyword evidence="2" id="KW-1185">Reference proteome</keyword>